<dbReference type="Proteomes" id="UP001199044">
    <property type="component" value="Unassembled WGS sequence"/>
</dbReference>
<protein>
    <submittedName>
        <fullName evidence="6">TetR/AcrR family transcriptional regulator</fullName>
    </submittedName>
</protein>
<evidence type="ECO:0000313" key="7">
    <source>
        <dbReference type="Proteomes" id="UP001199044"/>
    </source>
</evidence>
<proteinExistence type="predicted"/>
<evidence type="ECO:0000259" key="4">
    <source>
        <dbReference type="Pfam" id="PF00440"/>
    </source>
</evidence>
<dbReference type="InterPro" id="IPR001647">
    <property type="entry name" value="HTH_TetR"/>
</dbReference>
<evidence type="ECO:0000256" key="2">
    <source>
        <dbReference type="ARBA" id="ARBA00023125"/>
    </source>
</evidence>
<keyword evidence="7" id="KW-1185">Reference proteome</keyword>
<gene>
    <name evidence="6" type="ORF">LDJ79_23780</name>
</gene>
<dbReference type="InterPro" id="IPR009057">
    <property type="entry name" value="Homeodomain-like_sf"/>
</dbReference>
<dbReference type="Gene3D" id="1.10.10.60">
    <property type="entry name" value="Homeodomain-like"/>
    <property type="match status" value="1"/>
</dbReference>
<organism evidence="6 7">
    <name type="scientific">Vibrio tritonius</name>
    <dbReference type="NCBI Taxonomy" id="1435069"/>
    <lineage>
        <taxon>Bacteria</taxon>
        <taxon>Pseudomonadati</taxon>
        <taxon>Pseudomonadota</taxon>
        <taxon>Gammaproteobacteria</taxon>
        <taxon>Vibrionales</taxon>
        <taxon>Vibrionaceae</taxon>
        <taxon>Vibrio</taxon>
    </lineage>
</organism>
<dbReference type="Pfam" id="PF16925">
    <property type="entry name" value="TetR_C_13"/>
    <property type="match status" value="1"/>
</dbReference>
<evidence type="ECO:0000256" key="3">
    <source>
        <dbReference type="ARBA" id="ARBA00023163"/>
    </source>
</evidence>
<keyword evidence="3" id="KW-0804">Transcription</keyword>
<dbReference type="RefSeq" id="WP_225252364.1">
    <property type="nucleotide sequence ID" value="NZ_JAIWIU010000278.1"/>
</dbReference>
<dbReference type="InterPro" id="IPR011075">
    <property type="entry name" value="TetR_C"/>
</dbReference>
<comment type="caution">
    <text evidence="6">The sequence shown here is derived from an EMBL/GenBank/DDBJ whole genome shotgun (WGS) entry which is preliminary data.</text>
</comment>
<evidence type="ECO:0000256" key="1">
    <source>
        <dbReference type="ARBA" id="ARBA00023015"/>
    </source>
</evidence>
<evidence type="ECO:0000259" key="5">
    <source>
        <dbReference type="Pfam" id="PF16925"/>
    </source>
</evidence>
<dbReference type="SUPFAM" id="SSF46689">
    <property type="entry name" value="Homeodomain-like"/>
    <property type="match status" value="1"/>
</dbReference>
<evidence type="ECO:0000313" key="6">
    <source>
        <dbReference type="EMBL" id="MCA2019143.1"/>
    </source>
</evidence>
<feature type="domain" description="Tetracyclin repressor-like C-terminal" evidence="5">
    <location>
        <begin position="90"/>
        <end position="175"/>
    </location>
</feature>
<dbReference type="Gene3D" id="1.10.357.10">
    <property type="entry name" value="Tetracycline Repressor, domain 2"/>
    <property type="match status" value="1"/>
</dbReference>
<keyword evidence="1" id="KW-0805">Transcription regulation</keyword>
<reference evidence="7" key="1">
    <citation type="submission" date="2023-07" db="EMBL/GenBank/DDBJ databases">
        <title>Molecular identification of indigenous halophilic bacteria isolated from red sea cost, biodegradation of synthetic dyes and assessment of degraded metabolite toxicity.</title>
        <authorList>
            <person name="Chaieb K."/>
            <person name="Altayb H.N."/>
        </authorList>
    </citation>
    <scope>NUCLEOTIDE SEQUENCE [LARGE SCALE GENOMIC DNA]</scope>
    <source>
        <strain evidence="7">K20</strain>
    </source>
</reference>
<dbReference type="Pfam" id="PF00440">
    <property type="entry name" value="TetR_N"/>
    <property type="match status" value="1"/>
</dbReference>
<accession>A0ABS7YTX9</accession>
<keyword evidence="2" id="KW-0238">DNA-binding</keyword>
<dbReference type="SUPFAM" id="SSF48498">
    <property type="entry name" value="Tetracyclin repressor-like, C-terminal domain"/>
    <property type="match status" value="1"/>
</dbReference>
<dbReference type="PANTHER" id="PTHR47506:SF1">
    <property type="entry name" value="HTH-TYPE TRANSCRIPTIONAL REGULATOR YJDC"/>
    <property type="match status" value="1"/>
</dbReference>
<feature type="domain" description="HTH tetR-type" evidence="4">
    <location>
        <begin position="16"/>
        <end position="62"/>
    </location>
</feature>
<dbReference type="InterPro" id="IPR036271">
    <property type="entry name" value="Tet_transcr_reg_TetR-rel_C_sf"/>
</dbReference>
<dbReference type="PANTHER" id="PTHR47506">
    <property type="entry name" value="TRANSCRIPTIONAL REGULATORY PROTEIN"/>
    <property type="match status" value="1"/>
</dbReference>
<name>A0ABS7YTX9_9VIBR</name>
<dbReference type="EMBL" id="JAIWIU010000278">
    <property type="protein sequence ID" value="MCA2019143.1"/>
    <property type="molecule type" value="Genomic_DNA"/>
</dbReference>
<sequence length="204" mass="22854">MARVGRPRNFDRDEAITKAMHLFWEKGYEPTSLAELKAQLGNLSSASFYAAFGSKQQLFEECLAKYMTMCEALNQPLEDTSMSARSAMYAMLKKTIEAQLDSQTPKGCMAVLAGLNCDDDNQAICRASEQARHQTRQALVRCVQRGVEQHELSEKTDVLSFAMVFDSFLKGLSIEIRDGATLATLTQALDFIMTMWDCHACRLD</sequence>